<dbReference type="Proteomes" id="UP001524547">
    <property type="component" value="Unassembled WGS sequence"/>
</dbReference>
<organism evidence="3 4">
    <name type="scientific">Rhizosaccharibacter radicis</name>
    <dbReference type="NCBI Taxonomy" id="2782605"/>
    <lineage>
        <taxon>Bacteria</taxon>
        <taxon>Pseudomonadati</taxon>
        <taxon>Pseudomonadota</taxon>
        <taxon>Alphaproteobacteria</taxon>
        <taxon>Acetobacterales</taxon>
        <taxon>Acetobacteraceae</taxon>
        <taxon>Rhizosaccharibacter</taxon>
    </lineage>
</organism>
<keyword evidence="3" id="KW-0328">Glycosyltransferase</keyword>
<dbReference type="Gene3D" id="3.90.550.10">
    <property type="entry name" value="Spore Coat Polysaccharide Biosynthesis Protein SpsA, Chain A"/>
    <property type="match status" value="1"/>
</dbReference>
<dbReference type="Gene3D" id="3.40.50.2000">
    <property type="entry name" value="Glycogen Phosphorylase B"/>
    <property type="match status" value="1"/>
</dbReference>
<dbReference type="PANTHER" id="PTHR43179">
    <property type="entry name" value="RHAMNOSYLTRANSFERASE WBBL"/>
    <property type="match status" value="1"/>
</dbReference>
<keyword evidence="4" id="KW-1185">Reference proteome</keyword>
<evidence type="ECO:0000313" key="3">
    <source>
        <dbReference type="EMBL" id="MCQ8239438.1"/>
    </source>
</evidence>
<dbReference type="SUPFAM" id="SSF53756">
    <property type="entry name" value="UDP-Glycosyltransferase/glycogen phosphorylase"/>
    <property type="match status" value="1"/>
</dbReference>
<dbReference type="RefSeq" id="WP_422918176.1">
    <property type="nucleotide sequence ID" value="NZ_JAMZEJ010000001.1"/>
</dbReference>
<gene>
    <name evidence="3" type="ORF">NFI88_01110</name>
</gene>
<feature type="compositionally biased region" description="Low complexity" evidence="1">
    <location>
        <begin position="36"/>
        <end position="45"/>
    </location>
</feature>
<dbReference type="PANTHER" id="PTHR43179:SF7">
    <property type="entry name" value="RHAMNOSYLTRANSFERASE WBBL"/>
    <property type="match status" value="1"/>
</dbReference>
<dbReference type="Pfam" id="PF13692">
    <property type="entry name" value="Glyco_trans_1_4"/>
    <property type="match status" value="1"/>
</dbReference>
<dbReference type="InterPro" id="IPR001173">
    <property type="entry name" value="Glyco_trans_2-like"/>
</dbReference>
<dbReference type="GO" id="GO:0016757">
    <property type="term" value="F:glycosyltransferase activity"/>
    <property type="evidence" value="ECO:0007669"/>
    <property type="project" value="UniProtKB-KW"/>
</dbReference>
<feature type="region of interest" description="Disordered" evidence="1">
    <location>
        <begin position="219"/>
        <end position="280"/>
    </location>
</feature>
<evidence type="ECO:0000256" key="1">
    <source>
        <dbReference type="SAM" id="MobiDB-lite"/>
    </source>
</evidence>
<evidence type="ECO:0000259" key="2">
    <source>
        <dbReference type="Pfam" id="PF00535"/>
    </source>
</evidence>
<comment type="caution">
    <text evidence="3">The sequence shown here is derived from an EMBL/GenBank/DDBJ whole genome shotgun (WGS) entry which is preliminary data.</text>
</comment>
<accession>A0ABT1VSW3</accession>
<name>A0ABT1VSW3_9PROT</name>
<keyword evidence="3" id="KW-0808">Transferase</keyword>
<dbReference type="SUPFAM" id="SSF53448">
    <property type="entry name" value="Nucleotide-diphospho-sugar transferases"/>
    <property type="match status" value="1"/>
</dbReference>
<dbReference type="CDD" id="cd03801">
    <property type="entry name" value="GT4_PimA-like"/>
    <property type="match status" value="1"/>
</dbReference>
<evidence type="ECO:0000313" key="4">
    <source>
        <dbReference type="Proteomes" id="UP001524547"/>
    </source>
</evidence>
<dbReference type="EC" id="2.4.-.-" evidence="3"/>
<proteinExistence type="predicted"/>
<dbReference type="InterPro" id="IPR029044">
    <property type="entry name" value="Nucleotide-diphossugar_trans"/>
</dbReference>
<sequence>MTGPESSGPGMPDPAGPTPDAGATTGHPLSGPETSAQGAGAAIPGLAPPATAPDRMAAASGGTTGTSPDVPGAPEDPRLVAELLDARRTVTALQLQLQQLRTEHARQLSVLAAQHAASLTRIEQQLRAQHDDIVRRAGADAARSVAAGEALRSRLAAADREVVALRHQLGTLEGSSVWRASWPLRRSLDRMPAARRRVRRLMKGGWWLLSGQLSDRVRARRDAGAGGRVASPDGLPDADRSAPAASHESATPDAEAGGPRVEPPARDDGRLPETSPAAAAPAAPVAAAVPVLPTSGTPVVSVIVPSFGQVPVTLRCLRALAASDTRVPFEVIVAEDASGDPEVERLRDVPGLRLVRNERNLGFLHNCNEAALLARGRFLLFLNNDTEPMPGSIDALHSLLAGRPDAGLVGAKLVFPDGRLQEAGGIIWRDGTGWNFGRDDDPDRSQYSYVREVDYLSGAAIMLSRELFERLGGFDPAFAPAYYEDADLAFRVRALGLKVLLQPAARVIHHEGMSHGTDPAAGVKRHQELNRQTMLARWPLALSSGHFPPLIATPVPASLSRDMWSQEVLGHGFSGPGSLRAPDRGVGRRTILLVDHYVPEPDRDAGSRSVMAIVDALLEQNWIVKFWPQNRHPSPYGTFLEARGVEVMDWRNGQSFPGWIARHGADLDRVLLIRPEVAADFVGPLCRHSAAPICFYGVDIHHRRMERQAALDGDAALLAAAAAMRVLEHRLWRLCDVLIYPSEEEAALVREAVPGARAHAIVPFRVDGARVRSVPPDRPTVLFVAGFAHPPNIDAARWLVHDILPLLRAGIPEVRLVLAGSHPSPAVLALASDVVSVTGSLDEEALGAAYAEASVAVVPLRAGAGVKGKVVEALAHGLPLVTTPIGAEGIPGLDAVVPVEREAGAIAGALLRLLRDPDAWRRQSEAQARFAAERFSPDAVSRSVAAALAR</sequence>
<feature type="domain" description="Glycosyltransferase 2-like" evidence="2">
    <location>
        <begin position="301"/>
        <end position="469"/>
    </location>
</feature>
<dbReference type="CDD" id="cd04186">
    <property type="entry name" value="GT_2_like_c"/>
    <property type="match status" value="1"/>
</dbReference>
<dbReference type="EMBL" id="JAMZEJ010000001">
    <property type="protein sequence ID" value="MCQ8239438.1"/>
    <property type="molecule type" value="Genomic_DNA"/>
</dbReference>
<protein>
    <submittedName>
        <fullName evidence="3">Glycosyltransferase</fullName>
        <ecNumber evidence="3">2.4.-.-</ecNumber>
    </submittedName>
</protein>
<feature type="region of interest" description="Disordered" evidence="1">
    <location>
        <begin position="1"/>
        <end position="76"/>
    </location>
</feature>
<dbReference type="Pfam" id="PF00535">
    <property type="entry name" value="Glycos_transf_2"/>
    <property type="match status" value="1"/>
</dbReference>
<reference evidence="3 4" key="1">
    <citation type="submission" date="2022-06" db="EMBL/GenBank/DDBJ databases">
        <title>Rhizosaccharibacter gen. nov. sp. nov. KSS12, endophytic bacteria isolated from sugarcane.</title>
        <authorList>
            <person name="Pitiwittayakul N."/>
        </authorList>
    </citation>
    <scope>NUCLEOTIDE SEQUENCE [LARGE SCALE GENOMIC DNA]</scope>
    <source>
        <strain evidence="3 4">KSS12</strain>
    </source>
</reference>